<dbReference type="InterPro" id="IPR006641">
    <property type="entry name" value="YqgF/RNaseH-like_dom"/>
</dbReference>
<evidence type="ECO:0000256" key="2">
    <source>
        <dbReference type="ARBA" id="ARBA00022517"/>
    </source>
</evidence>
<dbReference type="Pfam" id="PF03652">
    <property type="entry name" value="RuvX"/>
    <property type="match status" value="1"/>
</dbReference>
<evidence type="ECO:0000259" key="6">
    <source>
        <dbReference type="SMART" id="SM00732"/>
    </source>
</evidence>
<sequence>MRLLGIDLGDKTVGLSLSDTTWTIASPYQTLARSSDQKAIDDLKKVIQEFSIMAIVMGYPLNMNGSAGPQSQKVVQFSEKLLTNHKIPLLLWDERLSTAAVTRTLITADVSRKKQKKAVDKLAATFILQGVLDSLNF</sequence>
<reference evidence="7 8" key="1">
    <citation type="submission" date="2018-10" db="EMBL/GenBank/DDBJ databases">
        <title>An updated phylogeny of the Alphaproteobacteria reveals that the parasitic Rickettsiales and Holosporales have independent origins.</title>
        <authorList>
            <person name="Munoz-Gomez S.A."/>
            <person name="Hess S."/>
            <person name="Burger G."/>
            <person name="Lang B.F."/>
            <person name="Susko E."/>
            <person name="Slamovits C.H."/>
            <person name="Roger A.J."/>
        </authorList>
    </citation>
    <scope>NUCLEOTIDE SEQUENCE [LARGE SCALE GENOMIC DNA]</scope>
    <source>
        <strain evidence="7">HOLO01</strain>
    </source>
</reference>
<dbReference type="GO" id="GO:0016788">
    <property type="term" value="F:hydrolase activity, acting on ester bonds"/>
    <property type="evidence" value="ECO:0007669"/>
    <property type="project" value="UniProtKB-UniRule"/>
</dbReference>
<keyword evidence="4 5" id="KW-0378">Hydrolase</keyword>
<evidence type="ECO:0000256" key="1">
    <source>
        <dbReference type="ARBA" id="ARBA00022490"/>
    </source>
</evidence>
<comment type="similarity">
    <text evidence="5">Belongs to the YqgF HJR family.</text>
</comment>
<keyword evidence="8" id="KW-1185">Reference proteome</keyword>
<keyword evidence="1 5" id="KW-0963">Cytoplasm</keyword>
<evidence type="ECO:0000313" key="7">
    <source>
        <dbReference type="EMBL" id="RZI46294.1"/>
    </source>
</evidence>
<dbReference type="OrthoDB" id="9796140at2"/>
<feature type="domain" description="YqgF/RNase H-like" evidence="6">
    <location>
        <begin position="1"/>
        <end position="101"/>
    </location>
</feature>
<evidence type="ECO:0000313" key="8">
    <source>
        <dbReference type="Proteomes" id="UP000293550"/>
    </source>
</evidence>
<dbReference type="EC" id="3.1.-.-" evidence="5"/>
<dbReference type="InterPro" id="IPR012337">
    <property type="entry name" value="RNaseH-like_sf"/>
</dbReference>
<dbReference type="SUPFAM" id="SSF53098">
    <property type="entry name" value="Ribonuclease H-like"/>
    <property type="match status" value="1"/>
</dbReference>
<protein>
    <recommendedName>
        <fullName evidence="5">Putative pre-16S rRNA nuclease</fullName>
        <ecNumber evidence="5">3.1.-.-</ecNumber>
    </recommendedName>
</protein>
<comment type="function">
    <text evidence="5">Could be a nuclease involved in processing of the 5'-end of pre-16S rRNA.</text>
</comment>
<dbReference type="EMBL" id="SCFB01000005">
    <property type="protein sequence ID" value="RZI46294.1"/>
    <property type="molecule type" value="Genomic_DNA"/>
</dbReference>
<comment type="caution">
    <text evidence="7">The sequence shown here is derived from an EMBL/GenBank/DDBJ whole genome shotgun (WGS) entry which is preliminary data.</text>
</comment>
<dbReference type="Proteomes" id="UP000293550">
    <property type="component" value="Unassembled WGS sequence"/>
</dbReference>
<organism evidence="7 8">
    <name type="scientific">Candidatus Finniella inopinata</name>
    <dbReference type="NCBI Taxonomy" id="1696036"/>
    <lineage>
        <taxon>Bacteria</taxon>
        <taxon>Pseudomonadati</taxon>
        <taxon>Pseudomonadota</taxon>
        <taxon>Alphaproteobacteria</taxon>
        <taxon>Holosporales</taxon>
        <taxon>Candidatus Paracaedibacteraceae</taxon>
        <taxon>Candidatus Finniella</taxon>
    </lineage>
</organism>
<dbReference type="GO" id="GO:0000967">
    <property type="term" value="P:rRNA 5'-end processing"/>
    <property type="evidence" value="ECO:0007669"/>
    <property type="project" value="UniProtKB-UniRule"/>
</dbReference>
<comment type="subcellular location">
    <subcellularLocation>
        <location evidence="5">Cytoplasm</location>
    </subcellularLocation>
</comment>
<dbReference type="AlphaFoldDB" id="A0A4Q7DJS8"/>
<gene>
    <name evidence="7" type="primary">ruvX</name>
    <name evidence="7" type="ORF">EQU50_03785</name>
</gene>
<evidence type="ECO:0000256" key="4">
    <source>
        <dbReference type="ARBA" id="ARBA00022801"/>
    </source>
</evidence>
<dbReference type="InterPro" id="IPR037027">
    <property type="entry name" value="YqgF/RNaseH-like_dom_sf"/>
</dbReference>
<dbReference type="SMART" id="SM00732">
    <property type="entry name" value="YqgFc"/>
    <property type="match status" value="1"/>
</dbReference>
<dbReference type="CDD" id="cd16964">
    <property type="entry name" value="YqgF"/>
    <property type="match status" value="1"/>
</dbReference>
<name>A0A4Q7DJS8_9PROT</name>
<dbReference type="PANTHER" id="PTHR33317">
    <property type="entry name" value="POLYNUCLEOTIDYL TRANSFERASE, RIBONUCLEASE H-LIKE SUPERFAMILY PROTEIN"/>
    <property type="match status" value="1"/>
</dbReference>
<dbReference type="HAMAP" id="MF_00651">
    <property type="entry name" value="Nuclease_YqgF"/>
    <property type="match status" value="1"/>
</dbReference>
<keyword evidence="2 5" id="KW-0690">Ribosome biogenesis</keyword>
<accession>A0A4Q7DJS8</accession>
<dbReference type="GO" id="GO:0005737">
    <property type="term" value="C:cytoplasm"/>
    <property type="evidence" value="ECO:0007669"/>
    <property type="project" value="UniProtKB-SubCell"/>
</dbReference>
<dbReference type="GO" id="GO:0004518">
    <property type="term" value="F:nuclease activity"/>
    <property type="evidence" value="ECO:0007669"/>
    <property type="project" value="UniProtKB-KW"/>
</dbReference>
<keyword evidence="3 5" id="KW-0540">Nuclease</keyword>
<dbReference type="Gene3D" id="3.30.420.140">
    <property type="entry name" value="YqgF/RNase H-like domain"/>
    <property type="match status" value="1"/>
</dbReference>
<evidence type="ECO:0000256" key="3">
    <source>
        <dbReference type="ARBA" id="ARBA00022722"/>
    </source>
</evidence>
<evidence type="ECO:0000256" key="5">
    <source>
        <dbReference type="HAMAP-Rule" id="MF_00651"/>
    </source>
</evidence>
<dbReference type="InterPro" id="IPR005227">
    <property type="entry name" value="YqgF"/>
</dbReference>
<dbReference type="PANTHER" id="PTHR33317:SF4">
    <property type="entry name" value="POLYNUCLEOTIDYL TRANSFERASE, RIBONUCLEASE H-LIKE SUPERFAMILY PROTEIN"/>
    <property type="match status" value="1"/>
</dbReference>
<dbReference type="NCBIfam" id="TIGR00250">
    <property type="entry name" value="RNAse_H_YqgF"/>
    <property type="match status" value="1"/>
</dbReference>
<proteinExistence type="inferred from homology"/>